<feature type="non-terminal residue" evidence="1">
    <location>
        <position position="1"/>
    </location>
</feature>
<proteinExistence type="predicted"/>
<dbReference type="AlphaFoldDB" id="X1ABP6"/>
<name>X1ABP6_9ZZZZ</name>
<reference evidence="1" key="1">
    <citation type="journal article" date="2014" name="Front. Microbiol.">
        <title>High frequency of phylogenetically diverse reductive dehalogenase-homologous genes in deep subseafloor sedimentary metagenomes.</title>
        <authorList>
            <person name="Kawai M."/>
            <person name="Futagami T."/>
            <person name="Toyoda A."/>
            <person name="Takaki Y."/>
            <person name="Nishi S."/>
            <person name="Hori S."/>
            <person name="Arai W."/>
            <person name="Tsubouchi T."/>
            <person name="Morono Y."/>
            <person name="Uchiyama I."/>
            <person name="Ito T."/>
            <person name="Fujiyama A."/>
            <person name="Inagaki F."/>
            <person name="Takami H."/>
        </authorList>
    </citation>
    <scope>NUCLEOTIDE SEQUENCE</scope>
    <source>
        <strain evidence="1">Expedition CK06-06</strain>
    </source>
</reference>
<dbReference type="EMBL" id="BART01013630">
    <property type="protein sequence ID" value="GAG79304.1"/>
    <property type="molecule type" value="Genomic_DNA"/>
</dbReference>
<comment type="caution">
    <text evidence="1">The sequence shown here is derived from an EMBL/GenBank/DDBJ whole genome shotgun (WGS) entry which is preliminary data.</text>
</comment>
<accession>X1ABP6</accession>
<organism evidence="1">
    <name type="scientific">marine sediment metagenome</name>
    <dbReference type="NCBI Taxonomy" id="412755"/>
    <lineage>
        <taxon>unclassified sequences</taxon>
        <taxon>metagenomes</taxon>
        <taxon>ecological metagenomes</taxon>
    </lineage>
</organism>
<gene>
    <name evidence="1" type="ORF">S01H4_27751</name>
</gene>
<sequence>GQVSSARIDSPARRLKDVLAFFILGGKEKNG</sequence>
<protein>
    <submittedName>
        <fullName evidence="1">Uncharacterized protein</fullName>
    </submittedName>
</protein>
<evidence type="ECO:0000313" key="1">
    <source>
        <dbReference type="EMBL" id="GAG79304.1"/>
    </source>
</evidence>